<comment type="cofactor">
    <cofactor evidence="1">
        <name>Mg(2+)</name>
        <dbReference type="ChEBI" id="CHEBI:18420"/>
    </cofactor>
</comment>
<comment type="catalytic activity">
    <reaction evidence="4">
        <text>2 GTP = 3',3'-c-di-GMP + 2 diphosphate</text>
        <dbReference type="Rhea" id="RHEA:24898"/>
        <dbReference type="ChEBI" id="CHEBI:33019"/>
        <dbReference type="ChEBI" id="CHEBI:37565"/>
        <dbReference type="ChEBI" id="CHEBI:58805"/>
        <dbReference type="EC" id="2.7.7.65"/>
    </reaction>
</comment>
<reference evidence="6" key="2">
    <citation type="submission" date="2020-09" db="EMBL/GenBank/DDBJ databases">
        <authorList>
            <person name="Sun Q."/>
            <person name="Zhou Y."/>
        </authorList>
    </citation>
    <scope>NUCLEOTIDE SEQUENCE</scope>
    <source>
        <strain evidence="6">CGMCC 1.15425</strain>
    </source>
</reference>
<organism evidence="6 7">
    <name type="scientific">Pseudohongiella nitratireducens</name>
    <dbReference type="NCBI Taxonomy" id="1768907"/>
    <lineage>
        <taxon>Bacteria</taxon>
        <taxon>Pseudomonadati</taxon>
        <taxon>Pseudomonadota</taxon>
        <taxon>Gammaproteobacteria</taxon>
        <taxon>Pseudomonadales</taxon>
        <taxon>Pseudohongiellaceae</taxon>
        <taxon>Pseudohongiella</taxon>
    </lineage>
</organism>
<protein>
    <recommendedName>
        <fullName evidence="2">diguanylate cyclase</fullName>
        <ecNumber evidence="2">2.7.7.65</ecNumber>
    </recommendedName>
</protein>
<dbReference type="Gene3D" id="3.30.70.270">
    <property type="match status" value="1"/>
</dbReference>
<dbReference type="Pfam" id="PF08448">
    <property type="entry name" value="PAS_4"/>
    <property type="match status" value="1"/>
</dbReference>
<comment type="caution">
    <text evidence="6">The sequence shown here is derived from an EMBL/GenBank/DDBJ whole genome shotgun (WGS) entry which is preliminary data.</text>
</comment>
<keyword evidence="3" id="KW-0418">Kinase</keyword>
<reference evidence="6" key="1">
    <citation type="journal article" date="2014" name="Int. J. Syst. Evol. Microbiol.">
        <title>Complete genome sequence of Corynebacterium casei LMG S-19264T (=DSM 44701T), isolated from a smear-ripened cheese.</title>
        <authorList>
            <consortium name="US DOE Joint Genome Institute (JGI-PGF)"/>
            <person name="Walter F."/>
            <person name="Albersmeier A."/>
            <person name="Kalinowski J."/>
            <person name="Ruckert C."/>
        </authorList>
    </citation>
    <scope>NUCLEOTIDE SEQUENCE</scope>
    <source>
        <strain evidence="6">CGMCC 1.15425</strain>
    </source>
</reference>
<dbReference type="Gene3D" id="3.30.450.20">
    <property type="entry name" value="PAS domain"/>
    <property type="match status" value="1"/>
</dbReference>
<name>A0A917LP64_9GAMM</name>
<dbReference type="GO" id="GO:0052621">
    <property type="term" value="F:diguanylate cyclase activity"/>
    <property type="evidence" value="ECO:0007669"/>
    <property type="project" value="UniProtKB-EC"/>
</dbReference>
<accession>A0A917LP64</accession>
<dbReference type="GO" id="GO:1902201">
    <property type="term" value="P:negative regulation of bacterial-type flagellum-dependent cell motility"/>
    <property type="evidence" value="ECO:0007669"/>
    <property type="project" value="TreeGrafter"/>
</dbReference>
<dbReference type="PROSITE" id="PS50887">
    <property type="entry name" value="GGDEF"/>
    <property type="match status" value="1"/>
</dbReference>
<evidence type="ECO:0000256" key="3">
    <source>
        <dbReference type="ARBA" id="ARBA00022777"/>
    </source>
</evidence>
<evidence type="ECO:0000256" key="1">
    <source>
        <dbReference type="ARBA" id="ARBA00001946"/>
    </source>
</evidence>
<feature type="domain" description="GGDEF" evidence="5">
    <location>
        <begin position="187"/>
        <end position="320"/>
    </location>
</feature>
<dbReference type="CDD" id="cd01949">
    <property type="entry name" value="GGDEF"/>
    <property type="match status" value="1"/>
</dbReference>
<sequence length="323" mass="36886">MTADVSSEFHDLHLTMQLLQTLDNGLVLLDKNYQIHMWNSFMEHHSGISSSDARGKILFDLFPYLPAVWLKRKIQSVFQLGSRSFCTWEEHAHLFNFSSTRPLTGNSARMYQNICLTPLYDTTNQVSGVCLSVYDVTEVATRKIDLEKANERLERLSRTDPLTGLSNRGHWEDSLKLEFERCRRASRASTLLLLDIDKFKSFNDEYGHQAGDEVMRAIGDLVHRFRRSTDVVGRYGGEEFGVILPETTAENAMIFAERLRKRISGTHIVWQSTPLHVTVSIGMSEIRPDMNDYHAWLSATDQALYQAKARGRNQVVNASSLKP</sequence>
<dbReference type="InterPro" id="IPR043128">
    <property type="entry name" value="Rev_trsase/Diguanyl_cyclase"/>
</dbReference>
<dbReference type="InterPro" id="IPR050469">
    <property type="entry name" value="Diguanylate_Cyclase"/>
</dbReference>
<dbReference type="PANTHER" id="PTHR45138:SF9">
    <property type="entry name" value="DIGUANYLATE CYCLASE DGCM-RELATED"/>
    <property type="match status" value="1"/>
</dbReference>
<dbReference type="SUPFAM" id="SSF55073">
    <property type="entry name" value="Nucleotide cyclase"/>
    <property type="match status" value="1"/>
</dbReference>
<dbReference type="InterPro" id="IPR013656">
    <property type="entry name" value="PAS_4"/>
</dbReference>
<evidence type="ECO:0000313" key="6">
    <source>
        <dbReference type="EMBL" id="GGG48204.1"/>
    </source>
</evidence>
<dbReference type="GO" id="GO:0016301">
    <property type="term" value="F:kinase activity"/>
    <property type="evidence" value="ECO:0007669"/>
    <property type="project" value="UniProtKB-KW"/>
</dbReference>
<evidence type="ECO:0000256" key="2">
    <source>
        <dbReference type="ARBA" id="ARBA00012528"/>
    </source>
</evidence>
<dbReference type="AlphaFoldDB" id="A0A917LP64"/>
<dbReference type="Proteomes" id="UP000627715">
    <property type="component" value="Unassembled WGS sequence"/>
</dbReference>
<evidence type="ECO:0000259" key="5">
    <source>
        <dbReference type="PROSITE" id="PS50887"/>
    </source>
</evidence>
<dbReference type="OrthoDB" id="9812260at2"/>
<dbReference type="RefSeq" id="WP_068812539.1">
    <property type="nucleotide sequence ID" value="NZ_BMIY01000001.1"/>
</dbReference>
<dbReference type="Pfam" id="PF00990">
    <property type="entry name" value="GGDEF"/>
    <property type="match status" value="1"/>
</dbReference>
<dbReference type="InterPro" id="IPR000160">
    <property type="entry name" value="GGDEF_dom"/>
</dbReference>
<evidence type="ECO:0000256" key="4">
    <source>
        <dbReference type="ARBA" id="ARBA00034247"/>
    </source>
</evidence>
<gene>
    <name evidence="6" type="ORF">GCM10011403_01550</name>
</gene>
<dbReference type="SMART" id="SM00267">
    <property type="entry name" value="GGDEF"/>
    <property type="match status" value="1"/>
</dbReference>
<proteinExistence type="predicted"/>
<dbReference type="EMBL" id="BMIY01000001">
    <property type="protein sequence ID" value="GGG48204.1"/>
    <property type="molecule type" value="Genomic_DNA"/>
</dbReference>
<evidence type="ECO:0000313" key="7">
    <source>
        <dbReference type="Proteomes" id="UP000627715"/>
    </source>
</evidence>
<dbReference type="NCBIfam" id="TIGR00254">
    <property type="entry name" value="GGDEF"/>
    <property type="match status" value="1"/>
</dbReference>
<keyword evidence="3" id="KW-0808">Transferase</keyword>
<dbReference type="GO" id="GO:0005886">
    <property type="term" value="C:plasma membrane"/>
    <property type="evidence" value="ECO:0007669"/>
    <property type="project" value="TreeGrafter"/>
</dbReference>
<dbReference type="PANTHER" id="PTHR45138">
    <property type="entry name" value="REGULATORY COMPONENTS OF SENSORY TRANSDUCTION SYSTEM"/>
    <property type="match status" value="1"/>
</dbReference>
<dbReference type="FunFam" id="3.30.70.270:FF:000001">
    <property type="entry name" value="Diguanylate cyclase domain protein"/>
    <property type="match status" value="1"/>
</dbReference>
<dbReference type="GO" id="GO:0043709">
    <property type="term" value="P:cell adhesion involved in single-species biofilm formation"/>
    <property type="evidence" value="ECO:0007669"/>
    <property type="project" value="TreeGrafter"/>
</dbReference>
<keyword evidence="7" id="KW-1185">Reference proteome</keyword>
<dbReference type="EC" id="2.7.7.65" evidence="2"/>
<dbReference type="SUPFAM" id="SSF55785">
    <property type="entry name" value="PYP-like sensor domain (PAS domain)"/>
    <property type="match status" value="1"/>
</dbReference>
<dbReference type="InterPro" id="IPR035965">
    <property type="entry name" value="PAS-like_dom_sf"/>
</dbReference>
<dbReference type="InterPro" id="IPR029787">
    <property type="entry name" value="Nucleotide_cyclase"/>
</dbReference>